<dbReference type="CDD" id="cd18034">
    <property type="entry name" value="DEXHc_dicer"/>
    <property type="match status" value="1"/>
</dbReference>
<comment type="similarity">
    <text evidence="8">Belongs to the helicase family. Dicer subfamily.</text>
</comment>
<evidence type="ECO:0000256" key="4">
    <source>
        <dbReference type="ARBA" id="ARBA00022801"/>
    </source>
</evidence>
<feature type="domain" description="RNase III" evidence="10">
    <location>
        <begin position="973"/>
        <end position="1114"/>
    </location>
</feature>
<dbReference type="Gene3D" id="1.10.1520.10">
    <property type="entry name" value="Ribonuclease III domain"/>
    <property type="match status" value="2"/>
</dbReference>
<dbReference type="Pfam" id="PF00636">
    <property type="entry name" value="Ribonuclease_3"/>
    <property type="match status" value="2"/>
</dbReference>
<evidence type="ECO:0000256" key="5">
    <source>
        <dbReference type="ARBA" id="ARBA00022806"/>
    </source>
</evidence>
<dbReference type="InterPro" id="IPR005034">
    <property type="entry name" value="Dicer_dimerisation"/>
</dbReference>
<evidence type="ECO:0000256" key="3">
    <source>
        <dbReference type="ARBA" id="ARBA00022741"/>
    </source>
</evidence>
<dbReference type="InterPro" id="IPR038248">
    <property type="entry name" value="Dicer_dimer_sf"/>
</dbReference>
<dbReference type="Gene3D" id="3.40.50.300">
    <property type="entry name" value="P-loop containing nucleotide triphosphate hydrolases"/>
    <property type="match status" value="2"/>
</dbReference>
<feature type="domain" description="RNase III" evidence="10">
    <location>
        <begin position="1155"/>
        <end position="1237"/>
    </location>
</feature>
<dbReference type="SMART" id="SM00487">
    <property type="entry name" value="DEXDc"/>
    <property type="match status" value="1"/>
</dbReference>
<gene>
    <name evidence="14" type="ORF">ABVK25_004268</name>
</gene>
<dbReference type="PROSITE" id="PS50142">
    <property type="entry name" value="RNASE_3_2"/>
    <property type="match status" value="2"/>
</dbReference>
<dbReference type="InterPro" id="IPR036389">
    <property type="entry name" value="RNase_III_sf"/>
</dbReference>
<dbReference type="Proteomes" id="UP001590951">
    <property type="component" value="Unassembled WGS sequence"/>
</dbReference>
<feature type="compositionally biased region" description="Basic residues" evidence="9">
    <location>
        <begin position="1331"/>
        <end position="1340"/>
    </location>
</feature>
<dbReference type="PROSITE" id="PS00517">
    <property type="entry name" value="RNASE_3_1"/>
    <property type="match status" value="1"/>
</dbReference>
<evidence type="ECO:0000259" key="11">
    <source>
        <dbReference type="PROSITE" id="PS51192"/>
    </source>
</evidence>
<protein>
    <recommendedName>
        <fullName evidence="16">Dicer-like protein 2</fullName>
    </recommendedName>
</protein>
<evidence type="ECO:0000256" key="1">
    <source>
        <dbReference type="ARBA" id="ARBA00022721"/>
    </source>
</evidence>
<feature type="domain" description="Helicase C-terminal" evidence="12">
    <location>
        <begin position="384"/>
        <end position="570"/>
    </location>
</feature>
<keyword evidence="15" id="KW-1185">Reference proteome</keyword>
<feature type="domain" description="Helicase ATP-binding" evidence="11">
    <location>
        <begin position="43"/>
        <end position="219"/>
    </location>
</feature>
<dbReference type="InterPro" id="IPR014001">
    <property type="entry name" value="Helicase_ATP-bd"/>
</dbReference>
<dbReference type="Pfam" id="PF03368">
    <property type="entry name" value="Dicer_dimer"/>
    <property type="match status" value="1"/>
</dbReference>
<evidence type="ECO:0000256" key="2">
    <source>
        <dbReference type="ARBA" id="ARBA00022737"/>
    </source>
</evidence>
<feature type="compositionally biased region" description="Low complexity" evidence="9">
    <location>
        <begin position="1341"/>
        <end position="1350"/>
    </location>
</feature>
<dbReference type="CDD" id="cd00593">
    <property type="entry name" value="RIBOc"/>
    <property type="match status" value="2"/>
</dbReference>
<keyword evidence="7" id="KW-0051">Antiviral defense</keyword>
<dbReference type="Pfam" id="PF00271">
    <property type="entry name" value="Helicase_C"/>
    <property type="match status" value="1"/>
</dbReference>
<keyword evidence="5" id="KW-0347">Helicase</keyword>
<accession>A0ABR4BCC1</accession>
<sequence length="1378" mass="153897">MAYARPSLQGIDVDANVGQHALFNGGSSDPKDGLHGRAYQYEMLEESMKRNIIIAAETGSGKTLIAILRIQEELERCPPEKFVWFCVPTVALAIQQHHAISTHLPAFQARVLSGADNVDFWTEAWIWDDVLKDIRIVVSTHQVLLEALGHGFVRMKQLALMVFDEAHSCIGNHPSSRILRDFYHRSHVEERPAIMGLTASPVVNNRVGTLGKLESNLNAVAKTPKLHRDEMLQYVHRPELIKLTYPANSPDFMASLALSSLRTLYEGLDFYQDPWIIKMQSDPSTRESRAYQKAMISHKTYCHDQIKGLYDKASRVHIELGASAADYYIHQCIQKFQRGAAEGFFVVEGLEDSEKKYLQKKFSEVQIPDQEATVLGYNPLLTPKVQKLFNFLREEEPEKFSGLVFVETRTEVAVLSHLLALHVPNFAISTFVGASSFSGRKTTIGELADVKNQKTTLDDLRQGRKNLVVTTNALEEGIDVSACNVVICFNKPPNLKSFIQRRGRARKSTSKFVLMFEDGPSSEAVSEWHKLEDTMRELYMNDLRTLQEIEILEGQEENGKRVLSNESTGAKLTLDDSVQHLYHFCATLPAAQYVDLSPIFTFEEHSSGRSLKTISAKVVLPNSVDASLREASSACQWKTEKMAKRDAAFEAYAALYKAGLVNEHLLPLGHVDEDVDEAYTAIEKRPSLVEVSEQVNPWLSVAEAWQSLEKLTGSLIKIEHDENIIAEMMMLLPGALPDTAALELHWDAKTTFRVTIKPNAITAGTAITASAAQSTYLILQSIFKGKMDLDRRDFTALFMPYRVSDLSAWIEMNSGVVRADRLCQDDLKGGAGLVRDPTQNGLSYVFRDVRYASLEDIAPDGPMDLDQYETRAQARSNGQINGDLPQSSASDDIMDQDQNDGDGTCVLIEMTRLPKKVDFLHRMPGQDAKIGRTSGVQIMLAQRCEMDKIPFKYSQFAMFIPSILHKIQVAMVVDRLCSTILFPLQFEDRGLVTIAISAPSAQEPGDYNRLEFLGDSFLKFFTSLTLVAEHLTYHEGILSHQKDHIVSNGTLALAAVRVELDKFILTKPFTGVKWRPTYNHEVLGNQLPKSRDMSTKTLADVVEALLGASYLDRGPEKALKCLEIFLPEVPWSTASRASEILYPVYELKIPFSSHLSQVEQLIGYEFNLKALLVESLTHASHIGPNVSASYQRLEFLGDSVLDNIVTTTAFAHEPPIATQDLHLIRTALVNGNFLGYICLTHSISLHRADPVADDPENVSTIDVTYPFYLWQAMRHASPAVRIAQQSCLSRLESLHDAIPDTLTNGTSYPWSLLARLEPPKFMSDTIESLPRRHLQRHPRLSRPLPLLSRVSRPDALPPPGYESRDCSAASEGGTGEAG</sequence>
<dbReference type="PROSITE" id="PS51192">
    <property type="entry name" value="HELICASE_ATP_BIND_1"/>
    <property type="match status" value="1"/>
</dbReference>
<keyword evidence="3" id="KW-0547">Nucleotide-binding</keyword>
<keyword evidence="2" id="KW-0677">Repeat</keyword>
<dbReference type="InterPro" id="IPR011545">
    <property type="entry name" value="DEAD/DEAH_box_helicase_dom"/>
</dbReference>
<evidence type="ECO:0000259" key="13">
    <source>
        <dbReference type="PROSITE" id="PS51327"/>
    </source>
</evidence>
<dbReference type="InterPro" id="IPR027417">
    <property type="entry name" value="P-loop_NTPase"/>
</dbReference>
<evidence type="ECO:0000259" key="12">
    <source>
        <dbReference type="PROSITE" id="PS51194"/>
    </source>
</evidence>
<feature type="compositionally biased region" description="Polar residues" evidence="9">
    <location>
        <begin position="874"/>
        <end position="890"/>
    </location>
</feature>
<dbReference type="InterPro" id="IPR000999">
    <property type="entry name" value="RNase_III_dom"/>
</dbReference>
<name>A0ABR4BCC1_9LECA</name>
<evidence type="ECO:0000256" key="6">
    <source>
        <dbReference type="ARBA" id="ARBA00022840"/>
    </source>
</evidence>
<reference evidence="14 15" key="1">
    <citation type="submission" date="2024-09" db="EMBL/GenBank/DDBJ databases">
        <title>Rethinking Asexuality: The Enigmatic Case of Functional Sexual Genes in Lepraria (Stereocaulaceae).</title>
        <authorList>
            <person name="Doellman M."/>
            <person name="Sun Y."/>
            <person name="Barcenas-Pena A."/>
            <person name="Lumbsch H.T."/>
            <person name="Grewe F."/>
        </authorList>
    </citation>
    <scope>NUCLEOTIDE SEQUENCE [LARGE SCALE GENOMIC DNA]</scope>
    <source>
        <strain evidence="14 15">Grewe 0041</strain>
    </source>
</reference>
<organism evidence="14 15">
    <name type="scientific">Lepraria finkii</name>
    <dbReference type="NCBI Taxonomy" id="1340010"/>
    <lineage>
        <taxon>Eukaryota</taxon>
        <taxon>Fungi</taxon>
        <taxon>Dikarya</taxon>
        <taxon>Ascomycota</taxon>
        <taxon>Pezizomycotina</taxon>
        <taxon>Lecanoromycetes</taxon>
        <taxon>OSLEUM clade</taxon>
        <taxon>Lecanoromycetidae</taxon>
        <taxon>Lecanorales</taxon>
        <taxon>Lecanorineae</taxon>
        <taxon>Stereocaulaceae</taxon>
        <taxon>Lepraria</taxon>
    </lineage>
</organism>
<feature type="region of interest" description="Disordered" evidence="9">
    <location>
        <begin position="1328"/>
        <end position="1378"/>
    </location>
</feature>
<dbReference type="SMART" id="SM00535">
    <property type="entry name" value="RIBOc"/>
    <property type="match status" value="2"/>
</dbReference>
<evidence type="ECO:0000256" key="7">
    <source>
        <dbReference type="ARBA" id="ARBA00023118"/>
    </source>
</evidence>
<dbReference type="SMART" id="SM00490">
    <property type="entry name" value="HELICc"/>
    <property type="match status" value="1"/>
</dbReference>
<proteinExistence type="inferred from homology"/>
<evidence type="ECO:0000313" key="14">
    <source>
        <dbReference type="EMBL" id="KAL2055460.1"/>
    </source>
</evidence>
<evidence type="ECO:0000256" key="8">
    <source>
        <dbReference type="PROSITE-ProRule" id="PRU00657"/>
    </source>
</evidence>
<feature type="domain" description="Dicer dsRNA-binding fold" evidence="13">
    <location>
        <begin position="577"/>
        <end position="675"/>
    </location>
</feature>
<dbReference type="EMBL" id="JBHFEH010000011">
    <property type="protein sequence ID" value="KAL2055460.1"/>
    <property type="molecule type" value="Genomic_DNA"/>
</dbReference>
<evidence type="ECO:0000256" key="9">
    <source>
        <dbReference type="SAM" id="MobiDB-lite"/>
    </source>
</evidence>
<keyword evidence="6" id="KW-0067">ATP-binding</keyword>
<evidence type="ECO:0008006" key="16">
    <source>
        <dbReference type="Google" id="ProtNLM"/>
    </source>
</evidence>
<dbReference type="PROSITE" id="PS51194">
    <property type="entry name" value="HELICASE_CTER"/>
    <property type="match status" value="1"/>
</dbReference>
<dbReference type="PANTHER" id="PTHR14950">
    <property type="entry name" value="DICER-RELATED"/>
    <property type="match status" value="1"/>
</dbReference>
<dbReference type="SUPFAM" id="SSF69065">
    <property type="entry name" value="RNase III domain-like"/>
    <property type="match status" value="2"/>
</dbReference>
<dbReference type="PANTHER" id="PTHR14950:SF37">
    <property type="entry name" value="ENDORIBONUCLEASE DICER"/>
    <property type="match status" value="1"/>
</dbReference>
<dbReference type="Pfam" id="PF00270">
    <property type="entry name" value="DEAD"/>
    <property type="match status" value="1"/>
</dbReference>
<dbReference type="InterPro" id="IPR001650">
    <property type="entry name" value="Helicase_C-like"/>
</dbReference>
<evidence type="ECO:0000313" key="15">
    <source>
        <dbReference type="Proteomes" id="UP001590951"/>
    </source>
</evidence>
<comment type="caution">
    <text evidence="14">The sequence shown here is derived from an EMBL/GenBank/DDBJ whole genome shotgun (WGS) entry which is preliminary data.</text>
</comment>
<dbReference type="Gene3D" id="3.30.160.380">
    <property type="entry name" value="Dicer dimerisation domain"/>
    <property type="match status" value="1"/>
</dbReference>
<feature type="region of interest" description="Disordered" evidence="9">
    <location>
        <begin position="874"/>
        <end position="896"/>
    </location>
</feature>
<evidence type="ECO:0000259" key="10">
    <source>
        <dbReference type="PROSITE" id="PS50142"/>
    </source>
</evidence>
<keyword evidence="4" id="KW-0378">Hydrolase</keyword>
<dbReference type="SUPFAM" id="SSF52540">
    <property type="entry name" value="P-loop containing nucleoside triphosphate hydrolases"/>
    <property type="match status" value="1"/>
</dbReference>
<keyword evidence="1" id="KW-0930">Antiviral protein</keyword>
<dbReference type="PROSITE" id="PS51327">
    <property type="entry name" value="DICER_DSRBF"/>
    <property type="match status" value="1"/>
</dbReference>
<keyword evidence="8" id="KW-0694">RNA-binding</keyword>